<dbReference type="Pfam" id="PF02518">
    <property type="entry name" value="HATPase_c"/>
    <property type="match status" value="1"/>
</dbReference>
<comment type="subcellular location">
    <subcellularLocation>
        <location evidence="2">Cell membrane</location>
    </subcellularLocation>
</comment>
<dbReference type="SUPFAM" id="SSF47384">
    <property type="entry name" value="Homodimeric domain of signal transducing histidine kinase"/>
    <property type="match status" value="1"/>
</dbReference>
<evidence type="ECO:0000256" key="4">
    <source>
        <dbReference type="ARBA" id="ARBA00022553"/>
    </source>
</evidence>
<feature type="transmembrane region" description="Helical" evidence="9">
    <location>
        <begin position="28"/>
        <end position="53"/>
    </location>
</feature>
<dbReference type="GO" id="GO:0005886">
    <property type="term" value="C:plasma membrane"/>
    <property type="evidence" value="ECO:0007669"/>
    <property type="project" value="UniProtKB-SubCell"/>
</dbReference>
<dbReference type="PANTHER" id="PTHR45453:SF1">
    <property type="entry name" value="PHOSPHATE REGULON SENSOR PROTEIN PHOR"/>
    <property type="match status" value="1"/>
</dbReference>
<dbReference type="Pfam" id="PF00512">
    <property type="entry name" value="HisKA"/>
    <property type="match status" value="1"/>
</dbReference>
<dbReference type="GO" id="GO:0004721">
    <property type="term" value="F:phosphoprotein phosphatase activity"/>
    <property type="evidence" value="ECO:0007669"/>
    <property type="project" value="TreeGrafter"/>
</dbReference>
<dbReference type="PANTHER" id="PTHR45453">
    <property type="entry name" value="PHOSPHATE REGULON SENSOR PROTEIN PHOR"/>
    <property type="match status" value="1"/>
</dbReference>
<organism evidence="11 12">
    <name type="scientific">Slackia equolifaciens</name>
    <dbReference type="NCBI Taxonomy" id="498718"/>
    <lineage>
        <taxon>Bacteria</taxon>
        <taxon>Bacillati</taxon>
        <taxon>Actinomycetota</taxon>
        <taxon>Coriobacteriia</taxon>
        <taxon>Eggerthellales</taxon>
        <taxon>Eggerthellaceae</taxon>
        <taxon>Slackia</taxon>
    </lineage>
</organism>
<dbReference type="InterPro" id="IPR036097">
    <property type="entry name" value="HisK_dim/P_sf"/>
</dbReference>
<dbReference type="InterPro" id="IPR050351">
    <property type="entry name" value="BphY/WalK/GraS-like"/>
</dbReference>
<evidence type="ECO:0000256" key="6">
    <source>
        <dbReference type="ARBA" id="ARBA00022777"/>
    </source>
</evidence>
<dbReference type="Gene3D" id="3.30.565.10">
    <property type="entry name" value="Histidine kinase-like ATPase, C-terminal domain"/>
    <property type="match status" value="1"/>
</dbReference>
<proteinExistence type="predicted"/>
<evidence type="ECO:0000256" key="1">
    <source>
        <dbReference type="ARBA" id="ARBA00000085"/>
    </source>
</evidence>
<dbReference type="SMART" id="SM00388">
    <property type="entry name" value="HisKA"/>
    <property type="match status" value="1"/>
</dbReference>
<dbReference type="EC" id="2.7.13.3" evidence="3"/>
<evidence type="ECO:0000256" key="7">
    <source>
        <dbReference type="ARBA" id="ARBA00023012"/>
    </source>
</evidence>
<dbReference type="InterPro" id="IPR036890">
    <property type="entry name" value="HATPase_C_sf"/>
</dbReference>
<dbReference type="InterPro" id="IPR003594">
    <property type="entry name" value="HATPase_dom"/>
</dbReference>
<dbReference type="OrthoDB" id="9813151at2"/>
<keyword evidence="5" id="KW-0808">Transferase</keyword>
<dbReference type="GO" id="GO:0016036">
    <property type="term" value="P:cellular response to phosphate starvation"/>
    <property type="evidence" value="ECO:0007669"/>
    <property type="project" value="TreeGrafter"/>
</dbReference>
<dbReference type="PROSITE" id="PS50109">
    <property type="entry name" value="HIS_KIN"/>
    <property type="match status" value="1"/>
</dbReference>
<keyword evidence="4" id="KW-0597">Phosphoprotein</keyword>
<dbReference type="SMART" id="SM00387">
    <property type="entry name" value="HATPase_c"/>
    <property type="match status" value="1"/>
</dbReference>
<dbReference type="Gene3D" id="1.10.287.130">
    <property type="match status" value="1"/>
</dbReference>
<dbReference type="InterPro" id="IPR005467">
    <property type="entry name" value="His_kinase_dom"/>
</dbReference>
<dbReference type="PRINTS" id="PR00344">
    <property type="entry name" value="BCTRLSENSOR"/>
</dbReference>
<comment type="catalytic activity">
    <reaction evidence="1">
        <text>ATP + protein L-histidine = ADP + protein N-phospho-L-histidine.</text>
        <dbReference type="EC" id="2.7.13.3"/>
    </reaction>
</comment>
<evidence type="ECO:0000256" key="3">
    <source>
        <dbReference type="ARBA" id="ARBA00012438"/>
    </source>
</evidence>
<protein>
    <recommendedName>
        <fullName evidence="8">Sensor-like histidine kinase SenX3</fullName>
        <ecNumber evidence="3">2.7.13.3</ecNumber>
    </recommendedName>
</protein>
<dbReference type="CDD" id="cd00075">
    <property type="entry name" value="HATPase"/>
    <property type="match status" value="1"/>
</dbReference>
<name>A0A3N0B0S7_9ACTN</name>
<evidence type="ECO:0000259" key="10">
    <source>
        <dbReference type="PROSITE" id="PS50109"/>
    </source>
</evidence>
<keyword evidence="7" id="KW-0902">Two-component regulatory system</keyword>
<dbReference type="Proteomes" id="UP000269591">
    <property type="component" value="Unassembled WGS sequence"/>
</dbReference>
<keyword evidence="9" id="KW-0812">Transmembrane</keyword>
<reference evidence="12" key="1">
    <citation type="submission" date="2018-05" db="EMBL/GenBank/DDBJ databases">
        <title>Genome Sequencing of selected type strains of the family Eggerthellaceae.</title>
        <authorList>
            <person name="Danylec N."/>
            <person name="Stoll D.A."/>
            <person name="Doetsch A."/>
            <person name="Huch M."/>
        </authorList>
    </citation>
    <scope>NUCLEOTIDE SEQUENCE [LARGE SCALE GENOMIC DNA]</scope>
    <source>
        <strain evidence="12">DSM 24851</strain>
    </source>
</reference>
<evidence type="ECO:0000256" key="8">
    <source>
        <dbReference type="ARBA" id="ARBA00039401"/>
    </source>
</evidence>
<dbReference type="AlphaFoldDB" id="A0A3N0B0S7"/>
<keyword evidence="9" id="KW-1133">Transmembrane helix</keyword>
<evidence type="ECO:0000256" key="9">
    <source>
        <dbReference type="SAM" id="Phobius"/>
    </source>
</evidence>
<evidence type="ECO:0000256" key="2">
    <source>
        <dbReference type="ARBA" id="ARBA00004236"/>
    </source>
</evidence>
<dbReference type="Pfam" id="PF16736">
    <property type="entry name" value="sCache_like"/>
    <property type="match status" value="1"/>
</dbReference>
<dbReference type="InterPro" id="IPR003661">
    <property type="entry name" value="HisK_dim/P_dom"/>
</dbReference>
<dbReference type="GO" id="GO:0000155">
    <property type="term" value="F:phosphorelay sensor kinase activity"/>
    <property type="evidence" value="ECO:0007669"/>
    <property type="project" value="InterPro"/>
</dbReference>
<dbReference type="EMBL" id="QIBX01000006">
    <property type="protein sequence ID" value="RNL40460.1"/>
    <property type="molecule type" value="Genomic_DNA"/>
</dbReference>
<dbReference type="FunFam" id="1.10.287.130:FF:000001">
    <property type="entry name" value="Two-component sensor histidine kinase"/>
    <property type="match status" value="1"/>
</dbReference>
<keyword evidence="9" id="KW-0472">Membrane</keyword>
<dbReference type="RefSeq" id="WP_123208613.1">
    <property type="nucleotide sequence ID" value="NZ_JBHTHO010000005.1"/>
</dbReference>
<evidence type="ECO:0000313" key="11">
    <source>
        <dbReference type="EMBL" id="RNL40460.1"/>
    </source>
</evidence>
<sequence length="477" mass="52151">MDIRIRSLSKEDAAGGGSRRRWHLSRAVASMVAAASAALVIVCCILYAAVFYLTLDQRAVDDLAAETEGYAQVINDSGYTGTDAIALVKTESTIEPDTRMTLISSDGTVLYDSLADESSMENHAQRPEVVEAMQTGEGQSGRYSETLGEETLYHSVLLADGSVLRLSVTQSSIWGVMGTIALPCLLVLLLAVVVSFLIGYAIARRVISRMEKIDLNNPIEGDAPEELMPLLRRLDAQHRRLDAQASERRMFTANVSHELKTPLTVISGYAEIIDKGIAKPRDVRRFAGLIHDEAQQMKSMVEEIIALTHLDEMGEGQMELDMQQEVPLESVANNAVARLRPLAERSRVDLVVQVSRVDNEPIKVRGNARILEEMVRNLAENAVRYNHEGGRAVVEVASEGGHAVVRVSDTGRGIPHELRERVFERFFRVEESRSKDTGGSGLGLAIVKHAAQVHGASISITDNDPIGTIITVTFSAK</sequence>
<dbReference type="InterPro" id="IPR031967">
    <property type="entry name" value="PhoR_single_Cache-like_dom"/>
</dbReference>
<evidence type="ECO:0000256" key="5">
    <source>
        <dbReference type="ARBA" id="ARBA00022679"/>
    </source>
</evidence>
<dbReference type="SUPFAM" id="SSF55874">
    <property type="entry name" value="ATPase domain of HSP90 chaperone/DNA topoisomerase II/histidine kinase"/>
    <property type="match status" value="1"/>
</dbReference>
<evidence type="ECO:0000313" key="12">
    <source>
        <dbReference type="Proteomes" id="UP000269591"/>
    </source>
</evidence>
<feature type="transmembrane region" description="Helical" evidence="9">
    <location>
        <begin position="173"/>
        <end position="203"/>
    </location>
</feature>
<gene>
    <name evidence="11" type="ORF">DMP06_04825</name>
</gene>
<dbReference type="CDD" id="cd00082">
    <property type="entry name" value="HisKA"/>
    <property type="match status" value="1"/>
</dbReference>
<keyword evidence="12" id="KW-1185">Reference proteome</keyword>
<feature type="domain" description="Histidine kinase" evidence="10">
    <location>
        <begin position="254"/>
        <end position="477"/>
    </location>
</feature>
<dbReference type="InterPro" id="IPR004358">
    <property type="entry name" value="Sig_transdc_His_kin-like_C"/>
</dbReference>
<comment type="caution">
    <text evidence="11">The sequence shown here is derived from an EMBL/GenBank/DDBJ whole genome shotgun (WGS) entry which is preliminary data.</text>
</comment>
<keyword evidence="6 11" id="KW-0418">Kinase</keyword>
<accession>A0A3N0B0S7</accession>